<evidence type="ECO:0000313" key="1">
    <source>
        <dbReference type="EMBL" id="WPU65758.1"/>
    </source>
</evidence>
<evidence type="ECO:0008006" key="3">
    <source>
        <dbReference type="Google" id="ProtNLM"/>
    </source>
</evidence>
<evidence type="ECO:0000313" key="2">
    <source>
        <dbReference type="Proteomes" id="UP001324634"/>
    </source>
</evidence>
<gene>
    <name evidence="1" type="ORF">SOO65_03265</name>
</gene>
<dbReference type="AlphaFoldDB" id="A0AAX4HQX7"/>
<dbReference type="KEGG" id="psti:SOO65_03265"/>
<sequence length="166" mass="18725">MLNVLTRKLCPLMTLAIATVGCGKKISDSDTQPSHQTQNQELPSAYVIQLDGSSSSSKLYTMPRNGQFEIPERLKVRRGVTTGKTVELIFDANPYDMEDFQFKCTYRPLSNSEMMLNHCVDYDGDDFGDVTGHLFSLYKEDYIQIRFAGASASDLLVEAVFNMSWR</sequence>
<reference evidence="1 2" key="1">
    <citation type="submission" date="2023-11" db="EMBL/GenBank/DDBJ databases">
        <title>Peredibacter starrii A3.12.</title>
        <authorList>
            <person name="Mitchell R.J."/>
        </authorList>
    </citation>
    <scope>NUCLEOTIDE SEQUENCE [LARGE SCALE GENOMIC DNA]</scope>
    <source>
        <strain evidence="1 2">A3.12</strain>
    </source>
</reference>
<dbReference type="EMBL" id="CP139487">
    <property type="protein sequence ID" value="WPU65758.1"/>
    <property type="molecule type" value="Genomic_DNA"/>
</dbReference>
<proteinExistence type="predicted"/>
<protein>
    <recommendedName>
        <fullName evidence="3">Lipoprotein</fullName>
    </recommendedName>
</protein>
<name>A0AAX4HQX7_9BACT</name>
<dbReference type="PROSITE" id="PS51257">
    <property type="entry name" value="PROKAR_LIPOPROTEIN"/>
    <property type="match status" value="1"/>
</dbReference>
<accession>A0AAX4HQX7</accession>
<keyword evidence="2" id="KW-1185">Reference proteome</keyword>
<organism evidence="1 2">
    <name type="scientific">Peredibacter starrii</name>
    <dbReference type="NCBI Taxonomy" id="28202"/>
    <lineage>
        <taxon>Bacteria</taxon>
        <taxon>Pseudomonadati</taxon>
        <taxon>Bdellovibrionota</taxon>
        <taxon>Bacteriovoracia</taxon>
        <taxon>Bacteriovoracales</taxon>
        <taxon>Bacteriovoracaceae</taxon>
        <taxon>Peredibacter</taxon>
    </lineage>
</organism>
<dbReference type="RefSeq" id="WP_321396854.1">
    <property type="nucleotide sequence ID" value="NZ_CP139487.1"/>
</dbReference>
<dbReference type="Proteomes" id="UP001324634">
    <property type="component" value="Chromosome"/>
</dbReference>